<feature type="domain" description="Cytochrome c" evidence="23">
    <location>
        <begin position="208"/>
        <end position="289"/>
    </location>
</feature>
<dbReference type="InterPro" id="IPR004678">
    <property type="entry name" value="Cyt_c_oxidase_cbb3_su3"/>
</dbReference>
<evidence type="ECO:0000256" key="3">
    <source>
        <dbReference type="ARBA" id="ARBA00006113"/>
    </source>
</evidence>
<keyword evidence="8 19" id="KW-0679">Respiratory chain</keyword>
<keyword evidence="7 19" id="KW-0349">Heme</keyword>
<keyword evidence="15 19" id="KW-0560">Oxidoreductase</keyword>
<comment type="subunit">
    <text evidence="19">Component of the cbb3-type cytochrome c oxidase.</text>
</comment>
<feature type="binding site" description="axial binding residue" evidence="20">
    <location>
        <position position="125"/>
    </location>
    <ligand>
        <name>heme c</name>
        <dbReference type="ChEBI" id="CHEBI:61717"/>
        <label>1</label>
    </ligand>
    <ligandPart>
        <name>Fe</name>
        <dbReference type="ChEBI" id="CHEBI:18248"/>
    </ligandPart>
</feature>
<keyword evidence="17 19" id="KW-0406">Ion transport</keyword>
<keyword evidence="6 19" id="KW-0997">Cell inner membrane</keyword>
<dbReference type="UniPathway" id="UPA00705"/>
<keyword evidence="9 22" id="KW-0812">Transmembrane</keyword>
<comment type="function">
    <text evidence="19">C-type cytochrome. Part of the cbb3-type cytochrome c oxidase complex.</text>
</comment>
<dbReference type="GO" id="GO:0016491">
    <property type="term" value="F:oxidoreductase activity"/>
    <property type="evidence" value="ECO:0007669"/>
    <property type="project" value="UniProtKB-KW"/>
</dbReference>
<dbReference type="GO" id="GO:0005886">
    <property type="term" value="C:plasma membrane"/>
    <property type="evidence" value="ECO:0007669"/>
    <property type="project" value="UniProtKB-SubCell"/>
</dbReference>
<evidence type="ECO:0000256" key="15">
    <source>
        <dbReference type="ARBA" id="ARBA00023002"/>
    </source>
</evidence>
<dbReference type="PANTHER" id="PTHR33751:SF1">
    <property type="entry name" value="CBB3-TYPE CYTOCHROME C OXIDASE SUBUNIT FIXP"/>
    <property type="match status" value="1"/>
</dbReference>
<dbReference type="Proteomes" id="UP000245396">
    <property type="component" value="Unassembled WGS sequence"/>
</dbReference>
<proteinExistence type="inferred from homology"/>
<organism evidence="24 25">
    <name type="scientific">Pseudaminobacter salicylatoxidans</name>
    <dbReference type="NCBI Taxonomy" id="93369"/>
    <lineage>
        <taxon>Bacteria</taxon>
        <taxon>Pseudomonadati</taxon>
        <taxon>Pseudomonadota</taxon>
        <taxon>Alphaproteobacteria</taxon>
        <taxon>Hyphomicrobiales</taxon>
        <taxon>Phyllobacteriaceae</taxon>
        <taxon>Pseudaminobacter</taxon>
    </lineage>
</organism>
<comment type="subcellular location">
    <subcellularLocation>
        <location evidence="1 19">Cell inner membrane</location>
    </subcellularLocation>
</comment>
<evidence type="ECO:0000256" key="9">
    <source>
        <dbReference type="ARBA" id="ARBA00022692"/>
    </source>
</evidence>
<comment type="similarity">
    <text evidence="3 19">Belongs to the CcoP / FixP family.</text>
</comment>
<evidence type="ECO:0000256" key="22">
    <source>
        <dbReference type="SAM" id="Phobius"/>
    </source>
</evidence>
<keyword evidence="18 19" id="KW-0472">Membrane</keyword>
<accession>A0A316CNP7</accession>
<feature type="transmembrane region" description="Helical" evidence="22">
    <location>
        <begin position="32"/>
        <end position="50"/>
    </location>
</feature>
<dbReference type="InterPro" id="IPR032858">
    <property type="entry name" value="CcoP_N"/>
</dbReference>
<protein>
    <recommendedName>
        <fullName evidence="19">Cbb3-type cytochrome c oxidase subunit</fullName>
    </recommendedName>
</protein>
<dbReference type="PROSITE" id="PS51007">
    <property type="entry name" value="CYTC"/>
    <property type="match status" value="2"/>
</dbReference>
<evidence type="ECO:0000256" key="4">
    <source>
        <dbReference type="ARBA" id="ARBA00022448"/>
    </source>
</evidence>
<dbReference type="GO" id="GO:0009055">
    <property type="term" value="F:electron transfer activity"/>
    <property type="evidence" value="ECO:0007669"/>
    <property type="project" value="InterPro"/>
</dbReference>
<comment type="cofactor">
    <cofactor evidence="19 21">
        <name>heme c</name>
        <dbReference type="ChEBI" id="CHEBI:61717"/>
    </cofactor>
    <text evidence="19 21">Binds 2 heme C groups per subunit.</text>
</comment>
<dbReference type="SUPFAM" id="SSF46626">
    <property type="entry name" value="Cytochrome c"/>
    <property type="match status" value="2"/>
</dbReference>
<evidence type="ECO:0000256" key="17">
    <source>
        <dbReference type="ARBA" id="ARBA00023065"/>
    </source>
</evidence>
<dbReference type="OrthoDB" id="9811281at2"/>
<keyword evidence="14 22" id="KW-1133">Transmembrane helix</keyword>
<keyword evidence="10 19" id="KW-0479">Metal-binding</keyword>
<evidence type="ECO:0000256" key="7">
    <source>
        <dbReference type="ARBA" id="ARBA00022617"/>
    </source>
</evidence>
<dbReference type="GO" id="GO:1902600">
    <property type="term" value="P:proton transmembrane transport"/>
    <property type="evidence" value="ECO:0007669"/>
    <property type="project" value="UniProtKB-KW"/>
</dbReference>
<evidence type="ECO:0000256" key="1">
    <source>
        <dbReference type="ARBA" id="ARBA00004533"/>
    </source>
</evidence>
<dbReference type="Gene3D" id="1.10.760.10">
    <property type="entry name" value="Cytochrome c-like domain"/>
    <property type="match status" value="2"/>
</dbReference>
<evidence type="ECO:0000256" key="20">
    <source>
        <dbReference type="PIRSR" id="PIRSR000006-1"/>
    </source>
</evidence>
<dbReference type="Pfam" id="PF13442">
    <property type="entry name" value="Cytochrome_CBB3"/>
    <property type="match status" value="2"/>
</dbReference>
<dbReference type="GO" id="GO:0020037">
    <property type="term" value="F:heme binding"/>
    <property type="evidence" value="ECO:0007669"/>
    <property type="project" value="InterPro"/>
</dbReference>
<keyword evidence="12 19" id="KW-0375">Hydrogen ion transport</keyword>
<evidence type="ECO:0000256" key="19">
    <source>
        <dbReference type="PIRNR" id="PIRNR000006"/>
    </source>
</evidence>
<evidence type="ECO:0000256" key="14">
    <source>
        <dbReference type="ARBA" id="ARBA00022989"/>
    </source>
</evidence>
<evidence type="ECO:0000256" key="18">
    <source>
        <dbReference type="ARBA" id="ARBA00023136"/>
    </source>
</evidence>
<dbReference type="Gene3D" id="6.10.280.130">
    <property type="match status" value="1"/>
</dbReference>
<evidence type="ECO:0000256" key="11">
    <source>
        <dbReference type="ARBA" id="ARBA00022737"/>
    </source>
</evidence>
<dbReference type="InterPro" id="IPR036909">
    <property type="entry name" value="Cyt_c-like_dom_sf"/>
</dbReference>
<feature type="binding site" description="axial binding residue" evidence="20">
    <location>
        <position position="266"/>
    </location>
    <ligand>
        <name>heme c</name>
        <dbReference type="ChEBI" id="CHEBI:61717"/>
        <label>1</label>
    </ligand>
    <ligandPart>
        <name>Fe</name>
        <dbReference type="ChEBI" id="CHEBI:18248"/>
    </ligandPart>
</feature>
<comment type="caution">
    <text evidence="24">The sequence shown here is derived from an EMBL/GenBank/DDBJ whole genome shotgun (WGS) entry which is preliminary data.</text>
</comment>
<reference evidence="24 25" key="1">
    <citation type="submission" date="2018-05" db="EMBL/GenBank/DDBJ databases">
        <title>Genomic Encyclopedia of Type Strains, Phase IV (KMG-IV): sequencing the most valuable type-strain genomes for metagenomic binning, comparative biology and taxonomic classification.</title>
        <authorList>
            <person name="Goeker M."/>
        </authorList>
    </citation>
    <scope>NUCLEOTIDE SEQUENCE [LARGE SCALE GENOMIC DNA]</scope>
    <source>
        <strain evidence="24 25">DSM 6986</strain>
    </source>
</reference>
<evidence type="ECO:0000256" key="5">
    <source>
        <dbReference type="ARBA" id="ARBA00022475"/>
    </source>
</evidence>
<evidence type="ECO:0000256" key="12">
    <source>
        <dbReference type="ARBA" id="ARBA00022781"/>
    </source>
</evidence>
<dbReference type="GO" id="GO:0006119">
    <property type="term" value="P:oxidative phosphorylation"/>
    <property type="evidence" value="ECO:0007669"/>
    <property type="project" value="UniProtKB-UniPathway"/>
</dbReference>
<evidence type="ECO:0000313" key="25">
    <source>
        <dbReference type="Proteomes" id="UP000245396"/>
    </source>
</evidence>
<feature type="binding site" description="covalent" evidence="21">
    <location>
        <position position="124"/>
    </location>
    <ligand>
        <name>heme c</name>
        <dbReference type="ChEBI" id="CHEBI:61717"/>
        <label>1</label>
    </ligand>
</feature>
<dbReference type="InterPro" id="IPR038414">
    <property type="entry name" value="CcoP_N_sf"/>
</dbReference>
<dbReference type="NCBIfam" id="TIGR00782">
    <property type="entry name" value="ccoP"/>
    <property type="match status" value="1"/>
</dbReference>
<evidence type="ECO:0000313" key="24">
    <source>
        <dbReference type="EMBL" id="PWJ83774.1"/>
    </source>
</evidence>
<feature type="binding site" description="axial binding residue" evidence="20">
    <location>
        <position position="172"/>
    </location>
    <ligand>
        <name>heme c</name>
        <dbReference type="ChEBI" id="CHEBI:61717"/>
        <label>2</label>
    </ligand>
    <ligandPart>
        <name>Fe</name>
        <dbReference type="ChEBI" id="CHEBI:18248"/>
    </ligandPart>
</feature>
<evidence type="ECO:0000256" key="10">
    <source>
        <dbReference type="ARBA" id="ARBA00022723"/>
    </source>
</evidence>
<keyword evidence="13 19" id="KW-0249">Electron transport</keyword>
<evidence type="ECO:0000256" key="2">
    <source>
        <dbReference type="ARBA" id="ARBA00004673"/>
    </source>
</evidence>
<feature type="binding site" description="axial binding residue" evidence="20">
    <location>
        <position position="225"/>
    </location>
    <ligand>
        <name>heme c</name>
        <dbReference type="ChEBI" id="CHEBI:61717"/>
        <label>2</label>
    </ligand>
    <ligandPart>
        <name>Fe</name>
        <dbReference type="ChEBI" id="CHEBI:18248"/>
    </ligandPart>
</feature>
<evidence type="ECO:0000256" key="13">
    <source>
        <dbReference type="ARBA" id="ARBA00022982"/>
    </source>
</evidence>
<feature type="binding site" description="covalent" evidence="21">
    <location>
        <position position="221"/>
    </location>
    <ligand>
        <name>heme c</name>
        <dbReference type="ChEBI" id="CHEBI:61717"/>
        <label>2</label>
    </ligand>
</feature>
<dbReference type="EMBL" id="QGGG01000008">
    <property type="protein sequence ID" value="PWJ83774.1"/>
    <property type="molecule type" value="Genomic_DNA"/>
</dbReference>
<dbReference type="AlphaFoldDB" id="A0A316CNP7"/>
<dbReference type="PIRSF" id="PIRSF000006">
    <property type="entry name" value="Cbb3-Cox_fixP"/>
    <property type="match status" value="1"/>
</dbReference>
<feature type="domain" description="Cytochrome c" evidence="23">
    <location>
        <begin position="108"/>
        <end position="197"/>
    </location>
</feature>
<gene>
    <name evidence="24" type="ORF">C7441_108168</name>
</gene>
<keyword evidence="16 19" id="KW-0408">Iron</keyword>
<dbReference type="GO" id="GO:0046872">
    <property type="term" value="F:metal ion binding"/>
    <property type="evidence" value="ECO:0007669"/>
    <property type="project" value="UniProtKB-KW"/>
</dbReference>
<keyword evidence="25" id="KW-1185">Reference proteome</keyword>
<name>A0A316CNP7_PSESE</name>
<keyword evidence="5 19" id="KW-1003">Cell membrane</keyword>
<dbReference type="RefSeq" id="WP_109613213.1">
    <property type="nucleotide sequence ID" value="NZ_QGGG01000008.1"/>
</dbReference>
<keyword evidence="11" id="KW-0677">Repeat</keyword>
<dbReference type="STRING" id="1192868.GCA_000304395_01285"/>
<evidence type="ECO:0000256" key="8">
    <source>
        <dbReference type="ARBA" id="ARBA00022660"/>
    </source>
</evidence>
<evidence type="ECO:0000256" key="6">
    <source>
        <dbReference type="ARBA" id="ARBA00022519"/>
    </source>
</evidence>
<dbReference type="PANTHER" id="PTHR33751">
    <property type="entry name" value="CBB3-TYPE CYTOCHROME C OXIDASE SUBUNIT FIXP"/>
    <property type="match status" value="1"/>
</dbReference>
<evidence type="ECO:0000256" key="21">
    <source>
        <dbReference type="PIRSR" id="PIRSR000006-2"/>
    </source>
</evidence>
<evidence type="ECO:0000259" key="23">
    <source>
        <dbReference type="PROSITE" id="PS51007"/>
    </source>
</evidence>
<dbReference type="Pfam" id="PF14715">
    <property type="entry name" value="FixP_N"/>
    <property type="match status" value="1"/>
</dbReference>
<comment type="pathway">
    <text evidence="2 19">Energy metabolism; oxidative phosphorylation.</text>
</comment>
<keyword evidence="4 19" id="KW-0813">Transport</keyword>
<evidence type="ECO:0000256" key="16">
    <source>
        <dbReference type="ARBA" id="ARBA00023004"/>
    </source>
</evidence>
<feature type="binding site" description="covalent" evidence="21">
    <location>
        <position position="224"/>
    </location>
    <ligand>
        <name>heme c</name>
        <dbReference type="ChEBI" id="CHEBI:61717"/>
        <label>2</label>
    </ligand>
</feature>
<sequence>MGVNERDPYTGHATTGHEWNGIKELNTAVPKAVWLFLAGTFLFSLGYWILMPAWPLGTTYSKGLLGDDVRQDVAAHLEAGAANRAAWTTRIDTEDMSTILADDELMRDVRQTGRALFGDNCAVCHGLRATGGPGFPDLVDTAWLWGGTPEAVLETIRVGINSEHPETRTSQMPAFGRDQMLEQPAILDAVAYVRSLSQPEVANGPQAERAKAGQQVFADNCSSCHGEDARGNTELGAPDLTDRFWIYGGDEASVYRTVYGGREGHMPTWEKRLSETDRKILTLYVLDLPKSAP</sequence>
<dbReference type="InterPro" id="IPR009056">
    <property type="entry name" value="Cyt_c-like_dom"/>
</dbReference>
<feature type="binding site" description="covalent" evidence="21">
    <location>
        <position position="121"/>
    </location>
    <ligand>
        <name>heme c</name>
        <dbReference type="ChEBI" id="CHEBI:61717"/>
        <label>1</label>
    </ligand>
</feature>
<dbReference type="InterPro" id="IPR050597">
    <property type="entry name" value="Cytochrome_c_Oxidase_Subunit"/>
</dbReference>